<organism evidence="1 2">
    <name type="scientific">Acinetobacter rudis</name>
    <dbReference type="NCBI Taxonomy" id="632955"/>
    <lineage>
        <taxon>Bacteria</taxon>
        <taxon>Pseudomonadati</taxon>
        <taxon>Pseudomonadota</taxon>
        <taxon>Gammaproteobacteria</taxon>
        <taxon>Moraxellales</taxon>
        <taxon>Moraxellaceae</taxon>
        <taxon>Acinetobacter</taxon>
    </lineage>
</organism>
<protein>
    <submittedName>
        <fullName evidence="1">Uncharacterized protein</fullName>
    </submittedName>
</protein>
<comment type="caution">
    <text evidence="1">The sequence shown here is derived from an EMBL/GenBank/DDBJ whole genome shotgun (WGS) entry which is preliminary data.</text>
</comment>
<dbReference type="AlphaFoldDB" id="A0AAW8J9E6"/>
<sequence length="65" mass="7559">FALMVVWGYPCESKSSPAHYSKIPQLKRWGIFFIGKNIMKKYNKKIISQITLKISPQHVYVEGDD</sequence>
<reference evidence="1" key="1">
    <citation type="submission" date="2023-08" db="EMBL/GenBank/DDBJ databases">
        <title>Emergence of clinically-relevant ST2 carbapenem-resistant Acinetobacter baumannii strains in hospital sewages in Zhejiang, East of China.</title>
        <authorList>
            <person name="Kaichao C."/>
            <person name="Zhang R."/>
        </authorList>
    </citation>
    <scope>NUCLEOTIDE SEQUENCE</scope>
    <source>
        <strain evidence="1">M-RB-37</strain>
    </source>
</reference>
<accession>A0AAW8J9E6</accession>
<name>A0AAW8J9E6_9GAMM</name>
<dbReference type="EMBL" id="JAVIDL010000019">
    <property type="protein sequence ID" value="MDQ8936158.1"/>
    <property type="molecule type" value="Genomic_DNA"/>
</dbReference>
<evidence type="ECO:0000313" key="2">
    <source>
        <dbReference type="Proteomes" id="UP001243844"/>
    </source>
</evidence>
<proteinExistence type="predicted"/>
<gene>
    <name evidence="1" type="ORF">RFH47_10515</name>
</gene>
<dbReference type="RefSeq" id="WP_308981622.1">
    <property type="nucleotide sequence ID" value="NZ_JAVIDL010000019.1"/>
</dbReference>
<dbReference type="Proteomes" id="UP001243844">
    <property type="component" value="Unassembled WGS sequence"/>
</dbReference>
<evidence type="ECO:0000313" key="1">
    <source>
        <dbReference type="EMBL" id="MDQ8936158.1"/>
    </source>
</evidence>
<feature type="non-terminal residue" evidence="1">
    <location>
        <position position="1"/>
    </location>
</feature>